<dbReference type="InterPro" id="IPR050570">
    <property type="entry name" value="Cell_wall_metabolism_enzyme"/>
</dbReference>
<comment type="caution">
    <text evidence="4">The sequence shown here is derived from an EMBL/GenBank/DDBJ whole genome shotgun (WGS) entry which is preliminary data.</text>
</comment>
<dbReference type="AlphaFoldDB" id="X0SZZ8"/>
<dbReference type="Pfam" id="PF01551">
    <property type="entry name" value="Peptidase_M23"/>
    <property type="match status" value="1"/>
</dbReference>
<dbReference type="EMBL" id="BARS01003300">
    <property type="protein sequence ID" value="GAF80716.1"/>
    <property type="molecule type" value="Genomic_DNA"/>
</dbReference>
<evidence type="ECO:0000259" key="3">
    <source>
        <dbReference type="Pfam" id="PF01551"/>
    </source>
</evidence>
<name>X0SZZ8_9ZZZZ</name>
<protein>
    <recommendedName>
        <fullName evidence="3">M23ase beta-sheet core domain-containing protein</fullName>
    </recommendedName>
</protein>
<sequence length="211" mass="23339">VLSMKKVIIELREMQRQHQEEIAELVSQSEQKTVEIEELYGEKKYLLSKTKADKAALIKMEEELEEKEKELTRILESYRYGIPPSGKLVWPAAGPFISGFGYRIHPILGTKRFHAGIDIGAPYGTAVKAAAGGEVIQAGYFGGYGYSIMLYHGGGYATWYAHLSSINVSMGQMVERGSVIGKVGSTGWSTGPHLHFEIRINGVPQNPMGYL</sequence>
<feature type="non-terminal residue" evidence="4">
    <location>
        <position position="1"/>
    </location>
</feature>
<dbReference type="Gene3D" id="2.70.70.10">
    <property type="entry name" value="Glucose Permease (Domain IIA)"/>
    <property type="match status" value="1"/>
</dbReference>
<feature type="coiled-coil region" evidence="2">
    <location>
        <begin position="4"/>
        <end position="77"/>
    </location>
</feature>
<proteinExistence type="predicted"/>
<reference evidence="4" key="1">
    <citation type="journal article" date="2014" name="Front. Microbiol.">
        <title>High frequency of phylogenetically diverse reductive dehalogenase-homologous genes in deep subseafloor sedimentary metagenomes.</title>
        <authorList>
            <person name="Kawai M."/>
            <person name="Futagami T."/>
            <person name="Toyoda A."/>
            <person name="Takaki Y."/>
            <person name="Nishi S."/>
            <person name="Hori S."/>
            <person name="Arai W."/>
            <person name="Tsubouchi T."/>
            <person name="Morono Y."/>
            <person name="Uchiyama I."/>
            <person name="Ito T."/>
            <person name="Fujiyama A."/>
            <person name="Inagaki F."/>
            <person name="Takami H."/>
        </authorList>
    </citation>
    <scope>NUCLEOTIDE SEQUENCE</scope>
    <source>
        <strain evidence="4">Expedition CK06-06</strain>
    </source>
</reference>
<dbReference type="SUPFAM" id="SSF51261">
    <property type="entry name" value="Duplicated hybrid motif"/>
    <property type="match status" value="1"/>
</dbReference>
<evidence type="ECO:0000256" key="2">
    <source>
        <dbReference type="SAM" id="Coils"/>
    </source>
</evidence>
<accession>X0SZZ8</accession>
<keyword evidence="2" id="KW-0175">Coiled coil</keyword>
<dbReference type="PANTHER" id="PTHR21666:SF289">
    <property type="entry name" value="L-ALA--D-GLU ENDOPEPTIDASE"/>
    <property type="match status" value="1"/>
</dbReference>
<evidence type="ECO:0000313" key="4">
    <source>
        <dbReference type="EMBL" id="GAF80716.1"/>
    </source>
</evidence>
<keyword evidence="1" id="KW-0732">Signal</keyword>
<feature type="domain" description="M23ase beta-sheet core" evidence="3">
    <location>
        <begin position="112"/>
        <end position="207"/>
    </location>
</feature>
<dbReference type="PANTHER" id="PTHR21666">
    <property type="entry name" value="PEPTIDASE-RELATED"/>
    <property type="match status" value="1"/>
</dbReference>
<dbReference type="CDD" id="cd12797">
    <property type="entry name" value="M23_peptidase"/>
    <property type="match status" value="1"/>
</dbReference>
<gene>
    <name evidence="4" type="ORF">S01H1_06383</name>
</gene>
<dbReference type="GO" id="GO:0004222">
    <property type="term" value="F:metalloendopeptidase activity"/>
    <property type="evidence" value="ECO:0007669"/>
    <property type="project" value="TreeGrafter"/>
</dbReference>
<dbReference type="InterPro" id="IPR011055">
    <property type="entry name" value="Dup_hybrid_motif"/>
</dbReference>
<organism evidence="4">
    <name type="scientific">marine sediment metagenome</name>
    <dbReference type="NCBI Taxonomy" id="412755"/>
    <lineage>
        <taxon>unclassified sequences</taxon>
        <taxon>metagenomes</taxon>
        <taxon>ecological metagenomes</taxon>
    </lineage>
</organism>
<dbReference type="InterPro" id="IPR016047">
    <property type="entry name" value="M23ase_b-sheet_dom"/>
</dbReference>
<evidence type="ECO:0000256" key="1">
    <source>
        <dbReference type="ARBA" id="ARBA00022729"/>
    </source>
</evidence>